<comment type="caution">
    <text evidence="3">The sequence shown here is derived from an EMBL/GenBank/DDBJ whole genome shotgun (WGS) entry which is preliminary data.</text>
</comment>
<evidence type="ECO:0000313" key="3">
    <source>
        <dbReference type="EMBL" id="CAE6439728.1"/>
    </source>
</evidence>
<evidence type="ECO:0000313" key="4">
    <source>
        <dbReference type="Proteomes" id="UP000663853"/>
    </source>
</evidence>
<dbReference type="Gene3D" id="1.25.40.10">
    <property type="entry name" value="Tetratricopeptide repeat domain"/>
    <property type="match status" value="2"/>
</dbReference>
<dbReference type="EMBL" id="CAJMXA010000689">
    <property type="protein sequence ID" value="CAE6439728.1"/>
    <property type="molecule type" value="Genomic_DNA"/>
</dbReference>
<protein>
    <recommendedName>
        <fullName evidence="2">CHAT domain-containing protein</fullName>
    </recommendedName>
</protein>
<feature type="repeat" description="TPR" evidence="1">
    <location>
        <begin position="139"/>
        <end position="172"/>
    </location>
</feature>
<evidence type="ECO:0000256" key="1">
    <source>
        <dbReference type="PROSITE-ProRule" id="PRU00339"/>
    </source>
</evidence>
<reference evidence="3" key="1">
    <citation type="submission" date="2021-01" db="EMBL/GenBank/DDBJ databases">
        <authorList>
            <person name="Kaushik A."/>
        </authorList>
    </citation>
    <scope>NUCLEOTIDE SEQUENCE</scope>
    <source>
        <strain evidence="3">AG6-10EEA</strain>
    </source>
</reference>
<dbReference type="InterPro" id="IPR011990">
    <property type="entry name" value="TPR-like_helical_dom_sf"/>
</dbReference>
<dbReference type="AlphaFoldDB" id="A0A8H2Y2H7"/>
<dbReference type="PROSITE" id="PS50005">
    <property type="entry name" value="TPR"/>
    <property type="match status" value="1"/>
</dbReference>
<dbReference type="InterPro" id="IPR019734">
    <property type="entry name" value="TPR_rpt"/>
</dbReference>
<dbReference type="Pfam" id="PF12770">
    <property type="entry name" value="CHAT"/>
    <property type="match status" value="1"/>
</dbReference>
<feature type="domain" description="CHAT" evidence="2">
    <location>
        <begin position="518"/>
        <end position="799"/>
    </location>
</feature>
<accession>A0A8H2Y2H7</accession>
<proteinExistence type="predicted"/>
<dbReference type="Pfam" id="PF13181">
    <property type="entry name" value="TPR_8"/>
    <property type="match status" value="1"/>
</dbReference>
<organism evidence="3 4">
    <name type="scientific">Rhizoctonia solani</name>
    <dbReference type="NCBI Taxonomy" id="456999"/>
    <lineage>
        <taxon>Eukaryota</taxon>
        <taxon>Fungi</taxon>
        <taxon>Dikarya</taxon>
        <taxon>Basidiomycota</taxon>
        <taxon>Agaricomycotina</taxon>
        <taxon>Agaricomycetes</taxon>
        <taxon>Cantharellales</taxon>
        <taxon>Ceratobasidiaceae</taxon>
        <taxon>Rhizoctonia</taxon>
    </lineage>
</organism>
<gene>
    <name evidence="3" type="ORF">RDB_LOCUS35217</name>
</gene>
<dbReference type="SUPFAM" id="SSF81901">
    <property type="entry name" value="HCP-like"/>
    <property type="match status" value="1"/>
</dbReference>
<dbReference type="InterPro" id="IPR024983">
    <property type="entry name" value="CHAT_dom"/>
</dbReference>
<name>A0A8H2Y2H7_9AGAM</name>
<dbReference type="Proteomes" id="UP000663853">
    <property type="component" value="Unassembled WGS sequence"/>
</dbReference>
<evidence type="ECO:0000259" key="2">
    <source>
        <dbReference type="Pfam" id="PF12770"/>
    </source>
</evidence>
<sequence length="799" mass="89025">MDLGAYHTHRFQRLGELGDLDRAIDYQSRALALTPHGHPGLPGHLANFGVYHRIRFQYLGELGDLNKSTEYESRGVALTPENHPGLSGRLGNLGATHLLQFNRLGGLDDLEKALEYRSRALTSTPDYHRELPTALEKLGECFSSRSEHLGDLGDLDKAIEYQSRALELTPDDHPDLPNYLHKVGVYHSKRLQLPRTQHDLETAIEFMSRAVDLTPNGDPTMPQKHYSLARNRYFQYCQTSDLSQLQRSLDSFRIASQSLTGPPRHKFNYALGWAGFASQESFLNLIEACQTAINLLPQFIWLGATINQRYRDLKQVQYLAISAAAAAILSSDYKLALEWLEHARCVVWNQSLMLRTPLDQLHSSHPIIATRLQNVANQLHQASSVSRESQALFSGSLSPEQVAQQHRRTAKEYDELISQVQSLPGFHDFLQPKKANVIIRAAKIGPIIVINCHQTRCDALVIQPGQDTVHHIPLPGFTGEEVHRTRLEMKDLIRSRQLRERGAERRPLLGEKIKFVNVLEALWDNVVKPVLDFLGYTIDHPKDNLPHITWCPTGALTFLPLHAAGHYDRPHSRVFDYVISPYTPTLTALLNCTSSSLSSDTSVLAVGQANTLGASPLPGVVKELAYMKAYVGNKVQYSQLIDDQATPTAVLDAMEQHDWVHLACHAHQDVQDPTESGFFLHKGVLDLASINQRSLKGKGLAFLSACQTATGDEKLPDEAVHLASGMLMAGYSSVIGTMWSVSDEDAPFVADKVYGRLMEVGTIGNGDAGKALHHAVAELRETIGEREFDRWVPYIHIGS</sequence>
<keyword evidence="1" id="KW-0802">TPR repeat</keyword>